<feature type="region of interest" description="Disordered" evidence="2">
    <location>
        <begin position="245"/>
        <end position="281"/>
    </location>
</feature>
<feature type="chain" id="PRO_5008788218" evidence="3">
    <location>
        <begin position="20"/>
        <end position="281"/>
    </location>
</feature>
<dbReference type="Pfam" id="PF15745">
    <property type="entry name" value="AP1AR"/>
    <property type="match status" value="1"/>
</dbReference>
<dbReference type="GO" id="GO:2000146">
    <property type="term" value="P:negative regulation of cell motility"/>
    <property type="evidence" value="ECO:0007669"/>
    <property type="project" value="InterPro"/>
</dbReference>
<dbReference type="GO" id="GO:1900025">
    <property type="term" value="P:negative regulation of substrate adhesion-dependent cell spreading"/>
    <property type="evidence" value="ECO:0007669"/>
    <property type="project" value="InterPro"/>
</dbReference>
<dbReference type="STRING" id="283909.R7UQ73"/>
<dbReference type="Proteomes" id="UP000014760">
    <property type="component" value="Unassembled WGS sequence"/>
</dbReference>
<feature type="compositionally biased region" description="Basic and acidic residues" evidence="2">
    <location>
        <begin position="272"/>
        <end position="281"/>
    </location>
</feature>
<evidence type="ECO:0000313" key="5">
    <source>
        <dbReference type="EnsemblMetazoa" id="CapteP228182"/>
    </source>
</evidence>
<evidence type="ECO:0000256" key="3">
    <source>
        <dbReference type="SAM" id="SignalP"/>
    </source>
</evidence>
<evidence type="ECO:0000313" key="6">
    <source>
        <dbReference type="Proteomes" id="UP000014760"/>
    </source>
</evidence>
<dbReference type="GO" id="GO:0048203">
    <property type="term" value="P:vesicle targeting, trans-Golgi to endosome"/>
    <property type="evidence" value="ECO:0007669"/>
    <property type="project" value="InterPro"/>
</dbReference>
<dbReference type="InterPro" id="IPR031483">
    <property type="entry name" value="AP1AR"/>
</dbReference>
<reference evidence="5" key="3">
    <citation type="submission" date="2015-06" db="UniProtKB">
        <authorList>
            <consortium name="EnsemblMetazoa"/>
        </authorList>
    </citation>
    <scope>IDENTIFICATION</scope>
</reference>
<dbReference type="OrthoDB" id="10069720at2759"/>
<dbReference type="PANTHER" id="PTHR34529">
    <property type="entry name" value="AP-1 COMPLEX-ASSOCIATED REGULATORY PROTEIN"/>
    <property type="match status" value="1"/>
</dbReference>
<dbReference type="GO" id="GO:0035650">
    <property type="term" value="F:AP-1 adaptor complex binding"/>
    <property type="evidence" value="ECO:0007669"/>
    <property type="project" value="InterPro"/>
</dbReference>
<sequence length="281" mass="31181">MSVVALGVVVALNLRCTLATLLSAARSSIAAGAPANRRTFHGVFLYEMGSYGSVVTPVERSYLKENRFEDLIREQYLVDAEIDQQLVHQEEELRMEEEAYYEAKREAARVAKMQRMKEKALKEAGIVKKGGKAWVGDDESDWEIAGGEDDFEMFLESVKARSLAARTRALPAAVAVDAASEASSKDDRSRTEASSLDLEWEHEEGMTPVPREKKKRFPTDEGHLSELAVKPMLVLKEKQDSFCNDFEWDSDVGGNGAERGSESQTLLPAEGSHPHADDAER</sequence>
<evidence type="ECO:0000313" key="4">
    <source>
        <dbReference type="EMBL" id="ELU05546.1"/>
    </source>
</evidence>
<evidence type="ECO:0000256" key="2">
    <source>
        <dbReference type="SAM" id="MobiDB-lite"/>
    </source>
</evidence>
<keyword evidence="1" id="KW-0175">Coiled coil</keyword>
<reference evidence="4 6" key="2">
    <citation type="journal article" date="2013" name="Nature">
        <title>Insights into bilaterian evolution from three spiralian genomes.</title>
        <authorList>
            <person name="Simakov O."/>
            <person name="Marletaz F."/>
            <person name="Cho S.J."/>
            <person name="Edsinger-Gonzales E."/>
            <person name="Havlak P."/>
            <person name="Hellsten U."/>
            <person name="Kuo D.H."/>
            <person name="Larsson T."/>
            <person name="Lv J."/>
            <person name="Arendt D."/>
            <person name="Savage R."/>
            <person name="Osoegawa K."/>
            <person name="de Jong P."/>
            <person name="Grimwood J."/>
            <person name="Chapman J.A."/>
            <person name="Shapiro H."/>
            <person name="Aerts A."/>
            <person name="Otillar R.P."/>
            <person name="Terry A.Y."/>
            <person name="Boore J.L."/>
            <person name="Grigoriev I.V."/>
            <person name="Lindberg D.R."/>
            <person name="Seaver E.C."/>
            <person name="Weisblat D.A."/>
            <person name="Putnam N.H."/>
            <person name="Rokhsar D.S."/>
        </authorList>
    </citation>
    <scope>NUCLEOTIDE SEQUENCE</scope>
    <source>
        <strain evidence="4 6">I ESC-2004</strain>
    </source>
</reference>
<feature type="region of interest" description="Disordered" evidence="2">
    <location>
        <begin position="176"/>
        <end position="223"/>
    </location>
</feature>
<organism evidence="4">
    <name type="scientific">Capitella teleta</name>
    <name type="common">Polychaete worm</name>
    <dbReference type="NCBI Taxonomy" id="283909"/>
    <lineage>
        <taxon>Eukaryota</taxon>
        <taxon>Metazoa</taxon>
        <taxon>Spiralia</taxon>
        <taxon>Lophotrochozoa</taxon>
        <taxon>Annelida</taxon>
        <taxon>Polychaeta</taxon>
        <taxon>Sedentaria</taxon>
        <taxon>Scolecida</taxon>
        <taxon>Capitellidae</taxon>
        <taxon>Capitella</taxon>
    </lineage>
</organism>
<dbReference type="EMBL" id="KB301402">
    <property type="protein sequence ID" value="ELU05546.1"/>
    <property type="molecule type" value="Genomic_DNA"/>
</dbReference>
<evidence type="ECO:0000256" key="1">
    <source>
        <dbReference type="SAM" id="Coils"/>
    </source>
</evidence>
<accession>R7UQ73</accession>
<dbReference type="GO" id="GO:0034315">
    <property type="term" value="P:regulation of Arp2/3 complex-mediated actin nucleation"/>
    <property type="evidence" value="ECO:0007669"/>
    <property type="project" value="InterPro"/>
</dbReference>
<dbReference type="HOGENOM" id="CLU_991250_0_0_1"/>
<reference evidence="6" key="1">
    <citation type="submission" date="2012-12" db="EMBL/GenBank/DDBJ databases">
        <authorList>
            <person name="Hellsten U."/>
            <person name="Grimwood J."/>
            <person name="Chapman J.A."/>
            <person name="Shapiro H."/>
            <person name="Aerts A."/>
            <person name="Otillar R.P."/>
            <person name="Terry A.Y."/>
            <person name="Boore J.L."/>
            <person name="Simakov O."/>
            <person name="Marletaz F."/>
            <person name="Cho S.-J."/>
            <person name="Edsinger-Gonzales E."/>
            <person name="Havlak P."/>
            <person name="Kuo D.-H."/>
            <person name="Larsson T."/>
            <person name="Lv J."/>
            <person name="Arendt D."/>
            <person name="Savage R."/>
            <person name="Osoegawa K."/>
            <person name="de Jong P."/>
            <person name="Lindberg D.R."/>
            <person name="Seaver E.C."/>
            <person name="Weisblat D.A."/>
            <person name="Putnam N.H."/>
            <person name="Grigoriev I.V."/>
            <person name="Rokhsar D.S."/>
        </authorList>
    </citation>
    <scope>NUCLEOTIDE SEQUENCE</scope>
    <source>
        <strain evidence="6">I ESC-2004</strain>
    </source>
</reference>
<name>R7UQ73_CAPTE</name>
<dbReference type="EnsemblMetazoa" id="CapteT228182">
    <property type="protein sequence ID" value="CapteP228182"/>
    <property type="gene ID" value="CapteG228182"/>
</dbReference>
<dbReference type="PANTHER" id="PTHR34529:SF1">
    <property type="entry name" value="AP-1 COMPLEX-ASSOCIATED REGULATORY PROTEIN"/>
    <property type="match status" value="1"/>
</dbReference>
<proteinExistence type="predicted"/>
<feature type="coiled-coil region" evidence="1">
    <location>
        <begin position="86"/>
        <end position="123"/>
    </location>
</feature>
<dbReference type="EMBL" id="AMQN01007791">
    <property type="status" value="NOT_ANNOTATED_CDS"/>
    <property type="molecule type" value="Genomic_DNA"/>
</dbReference>
<protein>
    <submittedName>
        <fullName evidence="4 5">Uncharacterized protein</fullName>
    </submittedName>
</protein>
<gene>
    <name evidence="4" type="ORF">CAPTEDRAFT_228182</name>
</gene>
<feature type="signal peptide" evidence="3">
    <location>
        <begin position="1"/>
        <end position="19"/>
    </location>
</feature>
<keyword evidence="6" id="KW-1185">Reference proteome</keyword>
<dbReference type="GO" id="GO:0005829">
    <property type="term" value="C:cytosol"/>
    <property type="evidence" value="ECO:0007669"/>
    <property type="project" value="GOC"/>
</dbReference>
<dbReference type="AlphaFoldDB" id="R7UQ73"/>
<keyword evidence="3" id="KW-0732">Signal</keyword>